<dbReference type="OrthoDB" id="1748554at2759"/>
<dbReference type="Proteomes" id="UP000626092">
    <property type="component" value="Unassembled WGS sequence"/>
</dbReference>
<evidence type="ECO:0000313" key="2">
    <source>
        <dbReference type="Proteomes" id="UP000626092"/>
    </source>
</evidence>
<gene>
    <name evidence="1" type="ORF">RHSIM_Rhsim11G0029500</name>
</gene>
<sequence>MDNSPSSLVPNSTNEDSVVWVLNAQGFSIKSAWEAIRLTKPVAFWWKVVWFKFHIPKWAIVDPMMSLLFLHSGRVVRRCGYSKGLISLDQEVWLERNARTFKRMQRDVHFVLAAVLADLRSYLSSWRKVKRSVKNQKAVFLVELVP</sequence>
<keyword evidence="2" id="KW-1185">Reference proteome</keyword>
<name>A0A834LAR4_RHOSS</name>
<accession>A0A834LAR4</accession>
<comment type="caution">
    <text evidence="1">The sequence shown here is derived from an EMBL/GenBank/DDBJ whole genome shotgun (WGS) entry which is preliminary data.</text>
</comment>
<organism evidence="1 2">
    <name type="scientific">Rhododendron simsii</name>
    <name type="common">Sims's rhododendron</name>
    <dbReference type="NCBI Taxonomy" id="118357"/>
    <lineage>
        <taxon>Eukaryota</taxon>
        <taxon>Viridiplantae</taxon>
        <taxon>Streptophyta</taxon>
        <taxon>Embryophyta</taxon>
        <taxon>Tracheophyta</taxon>
        <taxon>Spermatophyta</taxon>
        <taxon>Magnoliopsida</taxon>
        <taxon>eudicotyledons</taxon>
        <taxon>Gunneridae</taxon>
        <taxon>Pentapetalae</taxon>
        <taxon>asterids</taxon>
        <taxon>Ericales</taxon>
        <taxon>Ericaceae</taxon>
        <taxon>Ericoideae</taxon>
        <taxon>Rhodoreae</taxon>
        <taxon>Rhododendron</taxon>
    </lineage>
</organism>
<evidence type="ECO:0000313" key="1">
    <source>
        <dbReference type="EMBL" id="KAF7126773.1"/>
    </source>
</evidence>
<protein>
    <submittedName>
        <fullName evidence="1">Uncharacterized protein</fullName>
    </submittedName>
</protein>
<reference evidence="1" key="1">
    <citation type="submission" date="2019-11" db="EMBL/GenBank/DDBJ databases">
        <authorList>
            <person name="Liu Y."/>
            <person name="Hou J."/>
            <person name="Li T.-Q."/>
            <person name="Guan C.-H."/>
            <person name="Wu X."/>
            <person name="Wu H.-Z."/>
            <person name="Ling F."/>
            <person name="Zhang R."/>
            <person name="Shi X.-G."/>
            <person name="Ren J.-P."/>
            <person name="Chen E.-F."/>
            <person name="Sun J.-M."/>
        </authorList>
    </citation>
    <scope>NUCLEOTIDE SEQUENCE</scope>
    <source>
        <strain evidence="1">Adult_tree_wgs_1</strain>
        <tissue evidence="1">Leaves</tissue>
    </source>
</reference>
<dbReference type="AlphaFoldDB" id="A0A834LAR4"/>
<dbReference type="EMBL" id="WJXA01000011">
    <property type="protein sequence ID" value="KAF7126773.1"/>
    <property type="molecule type" value="Genomic_DNA"/>
</dbReference>
<proteinExistence type="predicted"/>